<dbReference type="GO" id="GO:0008270">
    <property type="term" value="F:zinc ion binding"/>
    <property type="evidence" value="ECO:0007669"/>
    <property type="project" value="UniProtKB-KW"/>
</dbReference>
<dbReference type="InterPro" id="IPR000800">
    <property type="entry name" value="Notch_dom"/>
</dbReference>
<dbReference type="SUPFAM" id="SSF57184">
    <property type="entry name" value="Growth factor receptor domain"/>
    <property type="match status" value="1"/>
</dbReference>
<keyword evidence="2" id="KW-0677">Repeat</keyword>
<evidence type="ECO:0000256" key="8">
    <source>
        <dbReference type="PROSITE-ProRule" id="PRU00076"/>
    </source>
</evidence>
<dbReference type="InterPro" id="IPR000742">
    <property type="entry name" value="EGF"/>
</dbReference>
<evidence type="ECO:0000256" key="6">
    <source>
        <dbReference type="ARBA" id="ARBA00023180"/>
    </source>
</evidence>
<evidence type="ECO:0000259" key="13">
    <source>
        <dbReference type="PROSITE" id="PS50026"/>
    </source>
</evidence>
<gene>
    <name evidence="15" type="ORF">DPMN_091589</name>
</gene>
<name>A0A9D4R041_DREPO</name>
<keyword evidence="12" id="KW-0732">Signal</keyword>
<evidence type="ECO:0000256" key="4">
    <source>
        <dbReference type="ARBA" id="ARBA00023136"/>
    </source>
</evidence>
<feature type="domain" description="SWIM-type" evidence="14">
    <location>
        <begin position="139"/>
        <end position="187"/>
    </location>
</feature>
<dbReference type="CDD" id="cd12087">
    <property type="entry name" value="TM_EGFR-like"/>
    <property type="match status" value="1"/>
</dbReference>
<keyword evidence="4 11" id="KW-0472">Membrane</keyword>
<accession>A0A9D4R041</accession>
<feature type="region of interest" description="Disordered" evidence="10">
    <location>
        <begin position="817"/>
        <end position="848"/>
    </location>
</feature>
<feature type="signal peptide" evidence="12">
    <location>
        <begin position="1"/>
        <end position="17"/>
    </location>
</feature>
<feature type="domain" description="EGF-like" evidence="13">
    <location>
        <begin position="167"/>
        <end position="206"/>
    </location>
</feature>
<dbReference type="InterPro" id="IPR035993">
    <property type="entry name" value="Notch-like_dom_sf"/>
</dbReference>
<dbReference type="Gene3D" id="4.10.470.20">
    <property type="match status" value="2"/>
</dbReference>
<dbReference type="Pfam" id="PF00066">
    <property type="entry name" value="Notch"/>
    <property type="match status" value="1"/>
</dbReference>
<keyword evidence="16" id="KW-1185">Reference proteome</keyword>
<dbReference type="PANTHER" id="PTHR24035:SF109">
    <property type="entry name" value="PROTEIN DRAPER"/>
    <property type="match status" value="1"/>
</dbReference>
<feature type="disulfide bond" evidence="8">
    <location>
        <begin position="111"/>
        <end position="120"/>
    </location>
</feature>
<feature type="compositionally biased region" description="Basic and acidic residues" evidence="10">
    <location>
        <begin position="866"/>
        <end position="876"/>
    </location>
</feature>
<feature type="compositionally biased region" description="Low complexity" evidence="10">
    <location>
        <begin position="879"/>
        <end position="902"/>
    </location>
</feature>
<feature type="compositionally biased region" description="Basic and acidic residues" evidence="10">
    <location>
        <begin position="744"/>
        <end position="758"/>
    </location>
</feature>
<evidence type="ECO:0000256" key="9">
    <source>
        <dbReference type="PROSITE-ProRule" id="PRU00325"/>
    </source>
</evidence>
<protein>
    <submittedName>
        <fullName evidence="15">Uncharacterized protein</fullName>
    </submittedName>
</protein>
<keyword evidence="5 8" id="KW-1015">Disulfide bond</keyword>
<evidence type="ECO:0000256" key="5">
    <source>
        <dbReference type="ARBA" id="ARBA00023157"/>
    </source>
</evidence>
<evidence type="ECO:0000313" key="16">
    <source>
        <dbReference type="Proteomes" id="UP000828390"/>
    </source>
</evidence>
<dbReference type="GO" id="GO:0012505">
    <property type="term" value="C:endomembrane system"/>
    <property type="evidence" value="ECO:0007669"/>
    <property type="project" value="UniProtKB-SubCell"/>
</dbReference>
<comment type="caution">
    <text evidence="15">The sequence shown here is derived from an EMBL/GenBank/DDBJ whole genome shotgun (WGS) entry which is preliminary data.</text>
</comment>
<evidence type="ECO:0000256" key="3">
    <source>
        <dbReference type="ARBA" id="ARBA00022989"/>
    </source>
</evidence>
<dbReference type="PROSITE" id="PS00022">
    <property type="entry name" value="EGF_1"/>
    <property type="match status" value="2"/>
</dbReference>
<keyword evidence="9" id="KW-0479">Metal-binding</keyword>
<keyword evidence="1 11" id="KW-0812">Transmembrane</keyword>
<sequence>MSVCFVTAVLGITVANAVTRDTLSVVTTAATATVFGNTTGSLNSTATTATTSGNFTLVTSAETATISGNITRSVATTAETATISTAATGPSPCSVFPCRNGGTCTNSTCRCTANFTGWYCDIPIKCAASDCVENNTAKCEIEINQQPASFGANCTCKSNYEGEKCQTRNDCISLPCKHGGGCYPMKNNTKPYRCDCKVGDASLDCSMNEADDCKKTPPLNATSYRTCIDTIGSAQLICSPGFKGPGCQFVVDVGDNCTQYGQNCSDEGYCKPLCNVQECNGTKNCAFTTTAFKKMTNATVYCEALFADGYHHAECFSEDMLFDGFDQTLNNLNECSPYFNSVCTKSFGNGKCNDDCNTDTCLLDGGDCSNVTAWFPDPLPGGVVIQFRRPPVPGFHRNLSMVSRSLINATLEKNEAFLKVRSTNFTTLGNMTRFLSGVIGKRPFLVDYVTDVFECPAGLWNTTNKCKSKCGHCVQIDDVCHWSTGKCLAGCQEGYHGDACDKKCPANCVGTCDGNETAICNTCKDGFFGPQCNMPCDKNCMKDQCIFSDGKCECDSGMKWDGTSCACPRGLFGEKCSMSCDSCRDKDCDGSTGVCATGCVDGFFGTKCEQRCHAGCKVCEKSGVCSEMSENEHSHGPVDSSSDNTGVIIGIVVAVLLVLIILGIACFCWRRRGQSGDYPIMDDDEGPVSQGKAPALVPTVVSGMQPPSPMFGRAHEMIDMDAPEGVVVYDGRASSNPVTAQRPPGEEEKGDHEPRQPADGDSEAEPEVHTNNGVKGPRVTSSVTIEVDSRGRMLSITDAELVPSPSMLKHDEEVFTMEEENQTGNEISDKPEVDGGEADTPPQSPLWDVKAPLASEENILSTLGPKLERTLSDVKGDNSSSSGSSSSSRKSSQSSKSSTPSSDNEETTEM</sequence>
<keyword evidence="9" id="KW-0863">Zinc-finger</keyword>
<comment type="caution">
    <text evidence="8">Lacks conserved residue(s) required for the propagation of feature annotation.</text>
</comment>
<dbReference type="SMART" id="SM00181">
    <property type="entry name" value="EGF"/>
    <property type="match status" value="7"/>
</dbReference>
<evidence type="ECO:0000256" key="1">
    <source>
        <dbReference type="ARBA" id="ARBA00022692"/>
    </source>
</evidence>
<evidence type="ECO:0000256" key="11">
    <source>
        <dbReference type="SAM" id="Phobius"/>
    </source>
</evidence>
<dbReference type="SMART" id="SM00004">
    <property type="entry name" value="NL"/>
    <property type="match status" value="1"/>
</dbReference>
<keyword evidence="8" id="KW-0245">EGF-like domain</keyword>
<organism evidence="15 16">
    <name type="scientific">Dreissena polymorpha</name>
    <name type="common">Zebra mussel</name>
    <name type="synonym">Mytilus polymorpha</name>
    <dbReference type="NCBI Taxonomy" id="45954"/>
    <lineage>
        <taxon>Eukaryota</taxon>
        <taxon>Metazoa</taxon>
        <taxon>Spiralia</taxon>
        <taxon>Lophotrochozoa</taxon>
        <taxon>Mollusca</taxon>
        <taxon>Bivalvia</taxon>
        <taxon>Autobranchia</taxon>
        <taxon>Heteroconchia</taxon>
        <taxon>Euheterodonta</taxon>
        <taxon>Imparidentia</taxon>
        <taxon>Neoheterodontei</taxon>
        <taxon>Myida</taxon>
        <taxon>Dreissenoidea</taxon>
        <taxon>Dreissenidae</taxon>
        <taxon>Dreissena</taxon>
    </lineage>
</organism>
<feature type="region of interest" description="Disordered" evidence="10">
    <location>
        <begin position="860"/>
        <end position="910"/>
    </location>
</feature>
<dbReference type="AlphaFoldDB" id="A0A9D4R041"/>
<dbReference type="Gene3D" id="2.10.25.10">
    <property type="entry name" value="Laminin"/>
    <property type="match status" value="2"/>
</dbReference>
<dbReference type="InterPro" id="IPR009030">
    <property type="entry name" value="Growth_fac_rcpt_cys_sf"/>
</dbReference>
<evidence type="ECO:0000256" key="7">
    <source>
        <dbReference type="ARBA" id="ARBA00046288"/>
    </source>
</evidence>
<dbReference type="Gene3D" id="2.170.300.10">
    <property type="entry name" value="Tie2 ligand-binding domain superfamily"/>
    <property type="match status" value="1"/>
</dbReference>
<feature type="transmembrane region" description="Helical" evidence="11">
    <location>
        <begin position="647"/>
        <end position="669"/>
    </location>
</feature>
<reference evidence="15" key="2">
    <citation type="submission" date="2020-11" db="EMBL/GenBank/DDBJ databases">
        <authorList>
            <person name="McCartney M.A."/>
            <person name="Auch B."/>
            <person name="Kono T."/>
            <person name="Mallez S."/>
            <person name="Becker A."/>
            <person name="Gohl D.M."/>
            <person name="Silverstein K.A.T."/>
            <person name="Koren S."/>
            <person name="Bechman K.B."/>
            <person name="Herman A."/>
            <person name="Abrahante J.E."/>
            <person name="Garbe J."/>
        </authorList>
    </citation>
    <scope>NUCLEOTIDE SEQUENCE</scope>
    <source>
        <strain evidence="15">Duluth1</strain>
        <tissue evidence="15">Whole animal</tissue>
    </source>
</reference>
<dbReference type="PROSITE" id="PS50026">
    <property type="entry name" value="EGF_3"/>
    <property type="match status" value="2"/>
</dbReference>
<keyword evidence="9" id="KW-0862">Zinc</keyword>
<feature type="chain" id="PRO_5038426533" evidence="12">
    <location>
        <begin position="18"/>
        <end position="910"/>
    </location>
</feature>
<dbReference type="InterPro" id="IPR052108">
    <property type="entry name" value="MEGF/SIB"/>
</dbReference>
<dbReference type="Proteomes" id="UP000828390">
    <property type="component" value="Unassembled WGS sequence"/>
</dbReference>
<evidence type="ECO:0000259" key="14">
    <source>
        <dbReference type="PROSITE" id="PS50966"/>
    </source>
</evidence>
<evidence type="ECO:0000256" key="2">
    <source>
        <dbReference type="ARBA" id="ARBA00022737"/>
    </source>
</evidence>
<feature type="region of interest" description="Disordered" evidence="10">
    <location>
        <begin position="734"/>
        <end position="782"/>
    </location>
</feature>
<proteinExistence type="predicted"/>
<feature type="domain" description="EGF-like" evidence="13">
    <location>
        <begin position="89"/>
        <end position="121"/>
    </location>
</feature>
<feature type="disulfide bond" evidence="8">
    <location>
        <begin position="196"/>
        <end position="205"/>
    </location>
</feature>
<keyword evidence="3 11" id="KW-1133">Transmembrane helix</keyword>
<comment type="subcellular location">
    <subcellularLocation>
        <location evidence="7">Endomembrane system</location>
        <topology evidence="7">Single-pass type I membrane protein</topology>
    </subcellularLocation>
</comment>
<dbReference type="EMBL" id="JAIWYP010000003">
    <property type="protein sequence ID" value="KAH3849193.1"/>
    <property type="molecule type" value="Genomic_DNA"/>
</dbReference>
<dbReference type="InterPro" id="IPR007527">
    <property type="entry name" value="Znf_SWIM"/>
</dbReference>
<evidence type="ECO:0000256" key="10">
    <source>
        <dbReference type="SAM" id="MobiDB-lite"/>
    </source>
</evidence>
<evidence type="ECO:0000256" key="12">
    <source>
        <dbReference type="SAM" id="SignalP"/>
    </source>
</evidence>
<dbReference type="PANTHER" id="PTHR24035">
    <property type="entry name" value="MULTIPLE EPIDERMAL GROWTH FACTOR-LIKE DOMAINS PROTEIN"/>
    <property type="match status" value="1"/>
</dbReference>
<dbReference type="SUPFAM" id="SSF90193">
    <property type="entry name" value="Notch domain"/>
    <property type="match status" value="1"/>
</dbReference>
<evidence type="ECO:0000313" key="15">
    <source>
        <dbReference type="EMBL" id="KAH3849193.1"/>
    </source>
</evidence>
<dbReference type="PROSITE" id="PS50966">
    <property type="entry name" value="ZF_SWIM"/>
    <property type="match status" value="1"/>
</dbReference>
<reference evidence="15" key="1">
    <citation type="journal article" date="2019" name="bioRxiv">
        <title>The Genome of the Zebra Mussel, Dreissena polymorpha: A Resource for Invasive Species Research.</title>
        <authorList>
            <person name="McCartney M.A."/>
            <person name="Auch B."/>
            <person name="Kono T."/>
            <person name="Mallez S."/>
            <person name="Zhang Y."/>
            <person name="Obille A."/>
            <person name="Becker A."/>
            <person name="Abrahante J.E."/>
            <person name="Garbe J."/>
            <person name="Badalamenti J.P."/>
            <person name="Herman A."/>
            <person name="Mangelson H."/>
            <person name="Liachko I."/>
            <person name="Sullivan S."/>
            <person name="Sone E.D."/>
            <person name="Koren S."/>
            <person name="Silverstein K.A.T."/>
            <person name="Beckman K.B."/>
            <person name="Gohl D.M."/>
        </authorList>
    </citation>
    <scope>NUCLEOTIDE SEQUENCE</scope>
    <source>
        <strain evidence="15">Duluth1</strain>
        <tissue evidence="15">Whole animal</tissue>
    </source>
</reference>
<feature type="compositionally biased region" description="Polar residues" evidence="10">
    <location>
        <begin position="769"/>
        <end position="782"/>
    </location>
</feature>
<keyword evidence="6" id="KW-0325">Glycoprotein</keyword>
<dbReference type="Gene3D" id="1.20.5.510">
    <property type="entry name" value="Single helix bin"/>
    <property type="match status" value="1"/>
</dbReference>